<dbReference type="InterPro" id="IPR015421">
    <property type="entry name" value="PyrdxlP-dep_Trfase_major"/>
</dbReference>
<gene>
    <name evidence="6" type="ORF">ACHHYP_15805</name>
</gene>
<dbReference type="STRING" id="1202772.A0A1V9ZEN9"/>
<evidence type="ECO:0000256" key="3">
    <source>
        <dbReference type="ARBA" id="ARBA00022679"/>
    </source>
</evidence>
<comment type="caution">
    <text evidence="6">The sequence shown here is derived from an EMBL/GenBank/DDBJ whole genome shotgun (WGS) entry which is preliminary data.</text>
</comment>
<dbReference type="InterPro" id="IPR015422">
    <property type="entry name" value="PyrdxlP-dep_Trfase_small"/>
</dbReference>
<dbReference type="Gene3D" id="3.40.640.10">
    <property type="entry name" value="Type I PLP-dependent aspartate aminotransferase-like (Major domain)"/>
    <property type="match status" value="1"/>
</dbReference>
<dbReference type="GO" id="GO:0030170">
    <property type="term" value="F:pyridoxal phosphate binding"/>
    <property type="evidence" value="ECO:0007669"/>
    <property type="project" value="InterPro"/>
</dbReference>
<dbReference type="Proteomes" id="UP000243579">
    <property type="component" value="Unassembled WGS sequence"/>
</dbReference>
<evidence type="ECO:0000259" key="5">
    <source>
        <dbReference type="Pfam" id="PF00155"/>
    </source>
</evidence>
<dbReference type="AlphaFoldDB" id="A0A1V9ZEN9"/>
<dbReference type="InterPro" id="IPR015424">
    <property type="entry name" value="PyrdxlP-dep_Trfase"/>
</dbReference>
<dbReference type="OrthoDB" id="2382073at2759"/>
<feature type="domain" description="Aminotransferase class I/classII large" evidence="5">
    <location>
        <begin position="29"/>
        <end position="370"/>
    </location>
</feature>
<dbReference type="PANTHER" id="PTHR13693:SF77">
    <property type="entry name" value="8-AMINO-7-OXONONANOATE SYNTHASE"/>
    <property type="match status" value="1"/>
</dbReference>
<dbReference type="InterPro" id="IPR004839">
    <property type="entry name" value="Aminotransferase_I/II_large"/>
</dbReference>
<keyword evidence="3 6" id="KW-0808">Transferase</keyword>
<dbReference type="InterPro" id="IPR050087">
    <property type="entry name" value="AON_synthase_class-II"/>
</dbReference>
<evidence type="ECO:0000313" key="7">
    <source>
        <dbReference type="Proteomes" id="UP000243579"/>
    </source>
</evidence>
<evidence type="ECO:0000256" key="4">
    <source>
        <dbReference type="ARBA" id="ARBA00022898"/>
    </source>
</evidence>
<reference evidence="6 7" key="1">
    <citation type="journal article" date="2014" name="Genome Biol. Evol.">
        <title>The secreted proteins of Achlya hypogyna and Thraustotheca clavata identify the ancestral oomycete secretome and reveal gene acquisitions by horizontal gene transfer.</title>
        <authorList>
            <person name="Misner I."/>
            <person name="Blouin N."/>
            <person name="Leonard G."/>
            <person name="Richards T.A."/>
            <person name="Lane C.E."/>
        </authorList>
    </citation>
    <scope>NUCLEOTIDE SEQUENCE [LARGE SCALE GENOMIC DNA]</scope>
    <source>
        <strain evidence="6 7">ATCC 48635</strain>
    </source>
</reference>
<dbReference type="EMBL" id="JNBR01000144">
    <property type="protein sequence ID" value="OQR96464.1"/>
    <property type="molecule type" value="Genomic_DNA"/>
</dbReference>
<comment type="cofactor">
    <cofactor evidence="1">
        <name>pyridoxal 5'-phosphate</name>
        <dbReference type="ChEBI" id="CHEBI:597326"/>
    </cofactor>
</comment>
<dbReference type="Pfam" id="PF00155">
    <property type="entry name" value="Aminotran_1_2"/>
    <property type="match status" value="1"/>
</dbReference>
<evidence type="ECO:0000313" key="6">
    <source>
        <dbReference type="EMBL" id="OQR96464.1"/>
    </source>
</evidence>
<dbReference type="GO" id="GO:0008483">
    <property type="term" value="F:transaminase activity"/>
    <property type="evidence" value="ECO:0007669"/>
    <property type="project" value="UniProtKB-KW"/>
</dbReference>
<comment type="similarity">
    <text evidence="2">Belongs to the class-II pyridoxal-phosphate-dependent aminotransferase family. BioF subfamily.</text>
</comment>
<keyword evidence="7" id="KW-1185">Reference proteome</keyword>
<evidence type="ECO:0000256" key="2">
    <source>
        <dbReference type="ARBA" id="ARBA00010008"/>
    </source>
</evidence>
<organism evidence="6 7">
    <name type="scientific">Achlya hypogyna</name>
    <name type="common">Oomycete</name>
    <name type="synonym">Protoachlya hypogyna</name>
    <dbReference type="NCBI Taxonomy" id="1202772"/>
    <lineage>
        <taxon>Eukaryota</taxon>
        <taxon>Sar</taxon>
        <taxon>Stramenopiles</taxon>
        <taxon>Oomycota</taxon>
        <taxon>Saprolegniomycetes</taxon>
        <taxon>Saprolegniales</taxon>
        <taxon>Achlyaceae</taxon>
        <taxon>Achlya</taxon>
    </lineage>
</organism>
<keyword evidence="4" id="KW-0663">Pyridoxal phosphate</keyword>
<dbReference type="PANTHER" id="PTHR13693">
    <property type="entry name" value="CLASS II AMINOTRANSFERASE/8-AMINO-7-OXONONANOATE SYNTHASE"/>
    <property type="match status" value="1"/>
</dbReference>
<keyword evidence="6" id="KW-0032">Aminotransferase</keyword>
<sequence>MEEALAAAVAKREADGSRRRLTVLSDANVDFCSNDYLGFARSEALAAAIGHGGHGSTGSRLVTGTTQLHLDVEEELAAFYGFPAALVFNSGYLANLSVLSAVPQPGDTVLYDALVHNSCREGLRLGRAAAVAFAHNDVADLRAQLAAAPATGNKLVVVESVYSMDGHVAPLADMVAVCKAFGAALIVDEAHGCAVDGPHGAGVVRRLGLERDVFCCIYTFGKGMGIHGAAVCGPPVLKEYLVNYARPFVYSTSLPPADMLTIRAAHAHCASAAGDAARCRLATRIARFRQQVVLAGAIPLASLLESATAIQGVVVPGNDRALAAAAHLRLRGFNVVAIRAPTVPLGSERLRIILHAYNSDSEIDALVAHLATFLATANL</sequence>
<proteinExistence type="inferred from homology"/>
<name>A0A1V9ZEN9_ACHHY</name>
<protein>
    <submittedName>
        <fullName evidence="6">Aminotransferase</fullName>
    </submittedName>
</protein>
<evidence type="ECO:0000256" key="1">
    <source>
        <dbReference type="ARBA" id="ARBA00001933"/>
    </source>
</evidence>
<dbReference type="Gene3D" id="3.90.1150.10">
    <property type="entry name" value="Aspartate Aminotransferase, domain 1"/>
    <property type="match status" value="1"/>
</dbReference>
<dbReference type="SUPFAM" id="SSF53383">
    <property type="entry name" value="PLP-dependent transferases"/>
    <property type="match status" value="1"/>
</dbReference>
<accession>A0A1V9ZEN9</accession>